<reference evidence="4" key="1">
    <citation type="journal article" date="2013" name="ISME J.">
        <title>A small predatory core genome in the divergent marine Bacteriovorax marinus SJ and the terrestrial Bdellovibrio bacteriovorus.</title>
        <authorList>
            <person name="Crossman L.C."/>
            <person name="Chen H."/>
            <person name="Cerdeno-Tarraga A.M."/>
            <person name="Brooks K."/>
            <person name="Quail M.A."/>
            <person name="Pineiro S.A."/>
            <person name="Hobley L."/>
            <person name="Sockett R.E."/>
            <person name="Bentley S.D."/>
            <person name="Parkhill J."/>
            <person name="Williams H.N."/>
            <person name="Stine O.C."/>
        </authorList>
    </citation>
    <scope>NUCLEOTIDE SEQUENCE [LARGE SCALE GENOMIC DNA]</scope>
    <source>
        <strain evidence="4">ATCC BAA-682 / DSM 15412 / SJ</strain>
    </source>
</reference>
<dbReference type="Proteomes" id="UP000008963">
    <property type="component" value="Chromosome"/>
</dbReference>
<keyword evidence="4" id="KW-1185">Reference proteome</keyword>
<evidence type="ECO:0000313" key="3">
    <source>
        <dbReference type="EMBL" id="CBW26437.1"/>
    </source>
</evidence>
<gene>
    <name evidence="3" type="ordered locus">BMS_1588</name>
</gene>
<dbReference type="STRING" id="862908.BMS_1588"/>
<feature type="transmembrane region" description="Helical" evidence="1">
    <location>
        <begin position="142"/>
        <end position="161"/>
    </location>
</feature>
<dbReference type="HOGENOM" id="CLU_1093110_0_0_7"/>
<dbReference type="KEGG" id="bmx:BMS_1588"/>
<proteinExistence type="predicted"/>
<organism evidence="3 4">
    <name type="scientific">Halobacteriovorax marinus (strain ATCC BAA-682 / DSM 15412 / SJ)</name>
    <name type="common">Bacteriovorax marinus</name>
    <dbReference type="NCBI Taxonomy" id="862908"/>
    <lineage>
        <taxon>Bacteria</taxon>
        <taxon>Pseudomonadati</taxon>
        <taxon>Bdellovibrionota</taxon>
        <taxon>Bacteriovoracia</taxon>
        <taxon>Bacteriovoracales</taxon>
        <taxon>Halobacteriovoraceae</taxon>
        <taxon>Halobacteriovorax</taxon>
    </lineage>
</organism>
<dbReference type="Gene3D" id="2.30.30.40">
    <property type="entry name" value="SH3 Domains"/>
    <property type="match status" value="1"/>
</dbReference>
<dbReference type="PATRIC" id="fig|862908.3.peg.1511"/>
<dbReference type="RefSeq" id="WP_014244219.1">
    <property type="nucleotide sequence ID" value="NC_016620.1"/>
</dbReference>
<evidence type="ECO:0000259" key="2">
    <source>
        <dbReference type="Pfam" id="PF08239"/>
    </source>
</evidence>
<protein>
    <submittedName>
        <fullName evidence="3">Membrane protein</fullName>
    </submittedName>
</protein>
<dbReference type="OrthoDB" id="5292024at2"/>
<keyword evidence="1" id="KW-0472">Membrane</keyword>
<keyword evidence="1" id="KW-0812">Transmembrane</keyword>
<sequence>MKDTIEDMVKETIDEKPLGGKSFSSIIKSNSFDKPSKGLESLLSNNIGRPLQETKTQIQQVTTEFYPSDMMINNEFLRIEREKNEELTKTLEELKELPGQLSTIQSKLDELTHFEEMNKLDQDINNEISKNLFDSLKEKRNYLYVVMGICTIFGLLLGNFLTPSREVKPLPKAPVAEVKPIQKIKLIQKYVTLKFVNLRDSNSPKSNVVQTIAPNQSLIEIEKKGGWLKVEYRDLIKDTTITGWAWYENLKKLK</sequence>
<dbReference type="EMBL" id="FQ312005">
    <property type="protein sequence ID" value="CBW26437.1"/>
    <property type="molecule type" value="Genomic_DNA"/>
</dbReference>
<evidence type="ECO:0000256" key="1">
    <source>
        <dbReference type="SAM" id="Phobius"/>
    </source>
</evidence>
<keyword evidence="1" id="KW-1133">Transmembrane helix</keyword>
<accession>E1X0U8</accession>
<dbReference type="InterPro" id="IPR003646">
    <property type="entry name" value="SH3-like_bac-type"/>
</dbReference>
<name>E1X0U8_HALMS</name>
<feature type="domain" description="SH3b" evidence="2">
    <location>
        <begin position="195"/>
        <end position="250"/>
    </location>
</feature>
<dbReference type="Pfam" id="PF08239">
    <property type="entry name" value="SH3_3"/>
    <property type="match status" value="1"/>
</dbReference>
<dbReference type="AlphaFoldDB" id="E1X0U8"/>
<evidence type="ECO:0000313" key="4">
    <source>
        <dbReference type="Proteomes" id="UP000008963"/>
    </source>
</evidence>